<dbReference type="InterPro" id="IPR046548">
    <property type="entry name" value="DUF6804"/>
</dbReference>
<protein>
    <recommendedName>
        <fullName evidence="4">SPW repeat-containing protein</fullName>
    </recommendedName>
</protein>
<reference evidence="3" key="1">
    <citation type="submission" date="2016-10" db="EMBL/GenBank/DDBJ databases">
        <authorList>
            <person name="Varghese N."/>
            <person name="Submissions S."/>
        </authorList>
    </citation>
    <scope>NUCLEOTIDE SEQUENCE [LARGE SCALE GENOMIC DNA]</scope>
    <source>
        <strain evidence="3">XJ109</strain>
    </source>
</reference>
<feature type="transmembrane region" description="Helical" evidence="1">
    <location>
        <begin position="43"/>
        <end position="59"/>
    </location>
</feature>
<dbReference type="AlphaFoldDB" id="A0A1I4W2P0"/>
<proteinExistence type="predicted"/>
<gene>
    <name evidence="2" type="ORF">SAMN05421738_106109</name>
</gene>
<organism evidence="2 3">
    <name type="scientific">Algoriella xinjiangensis</name>
    <dbReference type="NCBI Taxonomy" id="684065"/>
    <lineage>
        <taxon>Bacteria</taxon>
        <taxon>Pseudomonadati</taxon>
        <taxon>Bacteroidota</taxon>
        <taxon>Flavobacteriia</taxon>
        <taxon>Flavobacteriales</taxon>
        <taxon>Weeksellaceae</taxon>
        <taxon>Algoriella</taxon>
    </lineage>
</organism>
<dbReference type="EMBL" id="FOUZ01000006">
    <property type="protein sequence ID" value="SFN07762.1"/>
    <property type="molecule type" value="Genomic_DNA"/>
</dbReference>
<feature type="transmembrane region" description="Helical" evidence="1">
    <location>
        <begin position="90"/>
        <end position="107"/>
    </location>
</feature>
<dbReference type="Pfam" id="PF20619">
    <property type="entry name" value="DUF6804"/>
    <property type="match status" value="1"/>
</dbReference>
<evidence type="ECO:0008006" key="4">
    <source>
        <dbReference type="Google" id="ProtNLM"/>
    </source>
</evidence>
<evidence type="ECO:0000256" key="1">
    <source>
        <dbReference type="SAM" id="Phobius"/>
    </source>
</evidence>
<dbReference type="Proteomes" id="UP000199149">
    <property type="component" value="Unassembled WGS sequence"/>
</dbReference>
<feature type="transmembrane region" description="Helical" evidence="1">
    <location>
        <begin position="68"/>
        <end position="84"/>
    </location>
</feature>
<evidence type="ECO:0000313" key="3">
    <source>
        <dbReference type="Proteomes" id="UP000199149"/>
    </source>
</evidence>
<keyword evidence="3" id="KW-1185">Reference proteome</keyword>
<sequence>MEISVHSQVIQKKHYRMEKIIKIGLAILMFSCLLDMPYGYYQLVRFIALIGFGVLCYQANQKSRQTEMFIYGALALLFQPFFKIALGRELWNIIDVIVGVGLLVSLVKNKKNE</sequence>
<dbReference type="STRING" id="684065.SAMN05421738_106109"/>
<name>A0A1I4W2P0_9FLAO</name>
<feature type="transmembrane region" description="Helical" evidence="1">
    <location>
        <begin position="20"/>
        <end position="37"/>
    </location>
</feature>
<accession>A0A1I4W2P0</accession>
<keyword evidence="1" id="KW-0812">Transmembrane</keyword>
<keyword evidence="1" id="KW-0472">Membrane</keyword>
<keyword evidence="1" id="KW-1133">Transmembrane helix</keyword>
<evidence type="ECO:0000313" key="2">
    <source>
        <dbReference type="EMBL" id="SFN07762.1"/>
    </source>
</evidence>